<dbReference type="Pfam" id="PF19055">
    <property type="entry name" value="ABC2_membrane_7"/>
    <property type="match status" value="1"/>
</dbReference>
<dbReference type="InterPro" id="IPR043926">
    <property type="entry name" value="ABCG_dom"/>
</dbReference>
<evidence type="ECO:0000256" key="4">
    <source>
        <dbReference type="ARBA" id="ARBA00022692"/>
    </source>
</evidence>
<dbReference type="InterPro" id="IPR027417">
    <property type="entry name" value="P-loop_NTPase"/>
</dbReference>
<evidence type="ECO:0000259" key="10">
    <source>
        <dbReference type="PROSITE" id="PS50893"/>
    </source>
</evidence>
<dbReference type="GO" id="GO:0016887">
    <property type="term" value="F:ATP hydrolysis activity"/>
    <property type="evidence" value="ECO:0007669"/>
    <property type="project" value="InterPro"/>
</dbReference>
<evidence type="ECO:0000313" key="11">
    <source>
        <dbReference type="EMBL" id="KAG5163159.1"/>
    </source>
</evidence>
<gene>
    <name evidence="11" type="ORF">JR316_012027</name>
</gene>
<evidence type="ECO:0000256" key="8">
    <source>
        <dbReference type="ARBA" id="ARBA00023136"/>
    </source>
</evidence>
<dbReference type="GO" id="GO:0140359">
    <property type="term" value="F:ABC-type transporter activity"/>
    <property type="evidence" value="ECO:0007669"/>
    <property type="project" value="InterPro"/>
</dbReference>
<evidence type="ECO:0000256" key="9">
    <source>
        <dbReference type="SAM" id="Phobius"/>
    </source>
</evidence>
<protein>
    <recommendedName>
        <fullName evidence="10">ABC transporter domain-containing protein</fullName>
    </recommendedName>
</protein>
<dbReference type="SUPFAM" id="SSF52540">
    <property type="entry name" value="P-loop containing nucleoside triphosphate hydrolases"/>
    <property type="match status" value="1"/>
</dbReference>
<feature type="transmembrane region" description="Helical" evidence="9">
    <location>
        <begin position="61"/>
        <end position="82"/>
    </location>
</feature>
<evidence type="ECO:0000256" key="5">
    <source>
        <dbReference type="ARBA" id="ARBA00022741"/>
    </source>
</evidence>
<dbReference type="Pfam" id="PF06422">
    <property type="entry name" value="PDR_CDR"/>
    <property type="match status" value="1"/>
</dbReference>
<feature type="domain" description="ABC transporter" evidence="10">
    <location>
        <begin position="158"/>
        <end position="386"/>
    </location>
</feature>
<feature type="transmembrane region" description="Helical" evidence="9">
    <location>
        <begin position="480"/>
        <end position="499"/>
    </location>
</feature>
<feature type="transmembrane region" description="Helical" evidence="9">
    <location>
        <begin position="535"/>
        <end position="553"/>
    </location>
</feature>
<keyword evidence="6" id="KW-0067">ATP-binding</keyword>
<evidence type="ECO:0000256" key="7">
    <source>
        <dbReference type="ARBA" id="ARBA00022989"/>
    </source>
</evidence>
<evidence type="ECO:0000256" key="6">
    <source>
        <dbReference type="ARBA" id="ARBA00022840"/>
    </source>
</evidence>
<dbReference type="InterPro" id="IPR034003">
    <property type="entry name" value="ABCG_PDR_2"/>
</dbReference>
<dbReference type="GO" id="GO:0016020">
    <property type="term" value="C:membrane"/>
    <property type="evidence" value="ECO:0007669"/>
    <property type="project" value="UniProtKB-SubCell"/>
</dbReference>
<evidence type="ECO:0000256" key="3">
    <source>
        <dbReference type="ARBA" id="ARBA00022448"/>
    </source>
</evidence>
<feature type="transmembrane region" description="Helical" evidence="9">
    <location>
        <begin position="511"/>
        <end position="529"/>
    </location>
</feature>
<keyword evidence="8 9" id="KW-0472">Membrane</keyword>
<dbReference type="FunFam" id="3.40.50.300:FF:000054">
    <property type="entry name" value="ABC multidrug transporter atrF"/>
    <property type="match status" value="1"/>
</dbReference>
<keyword evidence="4 9" id="KW-0812">Transmembrane</keyword>
<name>A0A8H8CFP1_PSICU</name>
<dbReference type="EMBL" id="JAFIQS010000016">
    <property type="protein sequence ID" value="KAG5163159.1"/>
    <property type="molecule type" value="Genomic_DNA"/>
</dbReference>
<proteinExistence type="inferred from homology"/>
<dbReference type="SMART" id="SM00382">
    <property type="entry name" value="AAA"/>
    <property type="match status" value="1"/>
</dbReference>
<keyword evidence="3" id="KW-0813">Transport</keyword>
<dbReference type="InterPro" id="IPR003593">
    <property type="entry name" value="AAA+_ATPase"/>
</dbReference>
<comment type="caution">
    <text evidence="11">The sequence shown here is derived from an EMBL/GenBank/DDBJ whole genome shotgun (WGS) entry which is preliminary data.</text>
</comment>
<evidence type="ECO:0000256" key="1">
    <source>
        <dbReference type="ARBA" id="ARBA00004141"/>
    </source>
</evidence>
<reference evidence="11" key="1">
    <citation type="submission" date="2021-02" db="EMBL/GenBank/DDBJ databases">
        <title>Psilocybe cubensis genome.</title>
        <authorList>
            <person name="Mckernan K.J."/>
            <person name="Crawford S."/>
            <person name="Trippe A."/>
            <person name="Kane L.T."/>
            <person name="Mclaughlin S."/>
        </authorList>
    </citation>
    <scope>NUCLEOTIDE SEQUENCE [LARGE SCALE GENOMIC DNA]</scope>
    <source>
        <strain evidence="11">MGC-MH-2018</strain>
    </source>
</reference>
<dbReference type="CDD" id="cd03232">
    <property type="entry name" value="ABCG_PDR_domain2"/>
    <property type="match status" value="1"/>
</dbReference>
<keyword evidence="5" id="KW-0547">Nucleotide-binding</keyword>
<evidence type="ECO:0000256" key="2">
    <source>
        <dbReference type="ARBA" id="ARBA00006012"/>
    </source>
</evidence>
<dbReference type="InterPro" id="IPR010929">
    <property type="entry name" value="PDR_CDR_ABC"/>
</dbReference>
<organism evidence="11">
    <name type="scientific">Psilocybe cubensis</name>
    <name type="common">Psychedelic mushroom</name>
    <name type="synonym">Stropharia cubensis</name>
    <dbReference type="NCBI Taxonomy" id="181762"/>
    <lineage>
        <taxon>Eukaryota</taxon>
        <taxon>Fungi</taxon>
        <taxon>Dikarya</taxon>
        <taxon>Basidiomycota</taxon>
        <taxon>Agaricomycotina</taxon>
        <taxon>Agaricomycetes</taxon>
        <taxon>Agaricomycetidae</taxon>
        <taxon>Agaricales</taxon>
        <taxon>Agaricineae</taxon>
        <taxon>Strophariaceae</taxon>
        <taxon>Psilocybe</taxon>
    </lineage>
</organism>
<comment type="subcellular location">
    <subcellularLocation>
        <location evidence="1">Membrane</location>
        <topology evidence="1">Multi-pass membrane protein</topology>
    </subcellularLocation>
</comment>
<sequence>MANEFKDLNGTCASIIPHGPTYTNISIANQVCAVVGAIPGETHVQGARFIKLSLGYTYSHLWRNFGIVIAFGLAFLAALFIFTEINTKFTGVATMILYKQGGNSEDESKQHDSDSVEMMIIEDKVSKGIKDNVVSSVSGSSIAEEYRKDTRESSDGIFSFTGVSYTIQADGKDRKLLQDISGYISPGSLTALMGESGAGKTTLLNVLANRVDAGKALPEDFQSQTGYCQQIDTHLPTSTVREALLFSARLRQPSSVSDREKAEYVDKCLHMCGLWNYRDAIVGTLGVELRKRTTVGVELAAKPKFLLFLDEPTSGLDSQTAWSIVTFLRSLADQGQAILCTIHQPSAELFHVFDKLLLLKKGGQTVYFGDLGHNATTLLAYFEQNGARPCGTDENPAEYMLDVIGAGATASSDIDWYDVWKKSIEKQALDQKLQRIHSEGIRAPINTTTLVSEYPTSWSNQFFELFKRGASDHYRNVEYLMAKISLNIIAGLFLGFTFFKKQSSIQGTQNRIFIQNFLGSSLFFFVWYWTSHFPTHGAGYGYLAMGIVFPAYYTTIAQSIASMAPNVEIAQLLFGFLFSFVLA</sequence>
<dbReference type="Pfam" id="PF00005">
    <property type="entry name" value="ABC_tran"/>
    <property type="match status" value="1"/>
</dbReference>
<dbReference type="Gene3D" id="3.40.50.300">
    <property type="entry name" value="P-loop containing nucleotide triphosphate hydrolases"/>
    <property type="match status" value="1"/>
</dbReference>
<dbReference type="GO" id="GO:0005524">
    <property type="term" value="F:ATP binding"/>
    <property type="evidence" value="ECO:0007669"/>
    <property type="project" value="UniProtKB-KW"/>
</dbReference>
<dbReference type="AlphaFoldDB" id="A0A8H8CFP1"/>
<comment type="similarity">
    <text evidence="2">Belongs to the ABC transporter superfamily. ABCG family. PDR (TC 3.A.1.205) subfamily.</text>
</comment>
<dbReference type="PROSITE" id="PS50893">
    <property type="entry name" value="ABC_TRANSPORTER_2"/>
    <property type="match status" value="1"/>
</dbReference>
<keyword evidence="7 9" id="KW-1133">Transmembrane helix</keyword>
<dbReference type="InterPro" id="IPR003439">
    <property type="entry name" value="ABC_transporter-like_ATP-bd"/>
</dbReference>
<accession>A0A8H8CFP1</accession>
<dbReference type="PANTHER" id="PTHR19241">
    <property type="entry name" value="ATP-BINDING CASSETTE TRANSPORTER"/>
    <property type="match status" value="1"/>
</dbReference>